<keyword evidence="2" id="KW-0472">Membrane</keyword>
<feature type="compositionally biased region" description="Basic and acidic residues" evidence="1">
    <location>
        <begin position="1"/>
        <end position="12"/>
    </location>
</feature>
<feature type="transmembrane region" description="Helical" evidence="2">
    <location>
        <begin position="113"/>
        <end position="131"/>
    </location>
</feature>
<reference evidence="3 4" key="1">
    <citation type="journal article" date="2022" name="Evol. Bioinform. Online">
        <title>Draft Genome Sequence of Oceanobacillus jordanicus Strain GSFE11, a Halotolerant Plant Growth-Promoting Bacterial Endophyte Isolated From the Jordan Valley.</title>
        <authorList>
            <person name="Alhindi T."/>
            <person name="Albdaiwi R."/>
        </authorList>
    </citation>
    <scope>NUCLEOTIDE SEQUENCE [LARGE SCALE GENOMIC DNA]</scope>
    <source>
        <strain evidence="3 4">GSFE11</strain>
    </source>
</reference>
<proteinExistence type="predicted"/>
<dbReference type="InterPro" id="IPR055338">
    <property type="entry name" value="YqfX-like"/>
</dbReference>
<evidence type="ECO:0000313" key="4">
    <source>
        <dbReference type="Proteomes" id="UP001199631"/>
    </source>
</evidence>
<evidence type="ECO:0000256" key="1">
    <source>
        <dbReference type="SAM" id="MobiDB-lite"/>
    </source>
</evidence>
<dbReference type="RefSeq" id="WP_238018845.1">
    <property type="nucleotide sequence ID" value="NZ_JAIFZM010000004.1"/>
</dbReference>
<dbReference type="PANTHER" id="PTHR40040:SF1">
    <property type="entry name" value="MEMBRANE PROTEIN"/>
    <property type="match status" value="1"/>
</dbReference>
<accession>A0AAW5B359</accession>
<dbReference type="Proteomes" id="UP001199631">
    <property type="component" value="Unassembled WGS sequence"/>
</dbReference>
<dbReference type="PANTHER" id="PTHR40040">
    <property type="entry name" value="SMALL HYDROPHOBIC PROTEIN-RELATED"/>
    <property type="match status" value="1"/>
</dbReference>
<protein>
    <recommendedName>
        <fullName evidence="5">DUF4190 domain-containing protein</fullName>
    </recommendedName>
</protein>
<evidence type="ECO:0008006" key="5">
    <source>
        <dbReference type="Google" id="ProtNLM"/>
    </source>
</evidence>
<organism evidence="3 4">
    <name type="scientific">Oceanobacillus jordanicus</name>
    <dbReference type="NCBI Taxonomy" id="2867266"/>
    <lineage>
        <taxon>Bacteria</taxon>
        <taxon>Bacillati</taxon>
        <taxon>Bacillota</taxon>
        <taxon>Bacilli</taxon>
        <taxon>Bacillales</taxon>
        <taxon>Bacillaceae</taxon>
        <taxon>Oceanobacillus</taxon>
    </lineage>
</organism>
<gene>
    <name evidence="3" type="ORF">K3T81_05945</name>
</gene>
<evidence type="ECO:0000256" key="2">
    <source>
        <dbReference type="SAM" id="Phobius"/>
    </source>
</evidence>
<keyword evidence="2" id="KW-0812">Transmembrane</keyword>
<dbReference type="EMBL" id="JAIFZM010000004">
    <property type="protein sequence ID" value="MCG3418687.1"/>
    <property type="molecule type" value="Genomic_DNA"/>
</dbReference>
<name>A0AAW5B359_9BACI</name>
<evidence type="ECO:0000313" key="3">
    <source>
        <dbReference type="EMBL" id="MCG3418687.1"/>
    </source>
</evidence>
<dbReference type="AlphaFoldDB" id="A0AAW5B359"/>
<feature type="region of interest" description="Disordered" evidence="1">
    <location>
        <begin position="1"/>
        <end position="37"/>
    </location>
</feature>
<comment type="caution">
    <text evidence="3">The sequence shown here is derived from an EMBL/GenBank/DDBJ whole genome shotgun (WGS) entry which is preliminary data.</text>
</comment>
<keyword evidence="4" id="KW-1185">Reference proteome</keyword>
<feature type="transmembrane region" description="Helical" evidence="2">
    <location>
        <begin position="72"/>
        <end position="101"/>
    </location>
</feature>
<sequence>MDEFKSYQDKNQVEQAPNHGENRKNEDYVGIEPDSTRDEEYAAELTADDYNASLMEDANTTSETESDVNYTYGWIAIALSVISFFVWPVIMGAAGIIFGFVSRSKGADTLGNIAIAAGTISIAITLFVLPFI</sequence>
<keyword evidence="2" id="KW-1133">Transmembrane helix</keyword>